<dbReference type="SMART" id="SM00418">
    <property type="entry name" value="HTH_ARSR"/>
    <property type="match status" value="1"/>
</dbReference>
<dbReference type="OrthoDB" id="3630048at2"/>
<gene>
    <name evidence="5" type="ORF">C8N24_2025</name>
</gene>
<sequence>MSDARVSVLKALGHPLRLRVVDRLGHVGPSPVSALSAELGASLPDVSAALRVLRDAGLVSVSRSGRSSVYALCDGVDRVLPWLDRVVGAGPPPPSGRPRVSRTCYGHLGGPLGVSLYRWLLASGALAADDDGVVRVVREEELRALGVESVEIGRQRLAFECLDATEHAPHLAGALGDALAAALFERGWIARVGDGREVTVVGDHLERIVGA</sequence>
<reference evidence="5 6" key="1">
    <citation type="submission" date="2018-10" db="EMBL/GenBank/DDBJ databases">
        <title>Genomic Encyclopedia of Archaeal and Bacterial Type Strains, Phase II (KMG-II): from individual species to whole genera.</title>
        <authorList>
            <person name="Goeker M."/>
        </authorList>
    </citation>
    <scope>NUCLEOTIDE SEQUENCE [LARGE SCALE GENOMIC DNA]</scope>
    <source>
        <strain evidence="5 6">DSM 14954</strain>
    </source>
</reference>
<dbReference type="PROSITE" id="PS50987">
    <property type="entry name" value="HTH_ARSR_2"/>
    <property type="match status" value="1"/>
</dbReference>
<comment type="caution">
    <text evidence="5">The sequence shown here is derived from an EMBL/GenBank/DDBJ whole genome shotgun (WGS) entry which is preliminary data.</text>
</comment>
<dbReference type="PANTHER" id="PTHR43132:SF6">
    <property type="entry name" value="HTH-TYPE TRANSCRIPTIONAL REPRESSOR CZRA"/>
    <property type="match status" value="1"/>
</dbReference>
<organism evidence="5 6">
    <name type="scientific">Solirubrobacter pauli</name>
    <dbReference type="NCBI Taxonomy" id="166793"/>
    <lineage>
        <taxon>Bacteria</taxon>
        <taxon>Bacillati</taxon>
        <taxon>Actinomycetota</taxon>
        <taxon>Thermoleophilia</taxon>
        <taxon>Solirubrobacterales</taxon>
        <taxon>Solirubrobacteraceae</taxon>
        <taxon>Solirubrobacter</taxon>
    </lineage>
</organism>
<dbReference type="Gene3D" id="1.10.10.10">
    <property type="entry name" value="Winged helix-like DNA-binding domain superfamily/Winged helix DNA-binding domain"/>
    <property type="match status" value="1"/>
</dbReference>
<evidence type="ECO:0000256" key="2">
    <source>
        <dbReference type="ARBA" id="ARBA00023125"/>
    </source>
</evidence>
<dbReference type="InterPro" id="IPR036390">
    <property type="entry name" value="WH_DNA-bd_sf"/>
</dbReference>
<proteinExistence type="predicted"/>
<keyword evidence="1" id="KW-0805">Transcription regulation</keyword>
<dbReference type="PRINTS" id="PR00778">
    <property type="entry name" value="HTHARSR"/>
</dbReference>
<feature type="domain" description="HTH arsR-type" evidence="4">
    <location>
        <begin position="1"/>
        <end position="94"/>
    </location>
</feature>
<dbReference type="InterPro" id="IPR011991">
    <property type="entry name" value="ArsR-like_HTH"/>
</dbReference>
<dbReference type="RefSeq" id="WP_121249901.1">
    <property type="nucleotide sequence ID" value="NZ_RBIL01000001.1"/>
</dbReference>
<dbReference type="CDD" id="cd00090">
    <property type="entry name" value="HTH_ARSR"/>
    <property type="match status" value="1"/>
</dbReference>
<dbReference type="EMBL" id="RBIL01000001">
    <property type="protein sequence ID" value="RKQ92185.1"/>
    <property type="molecule type" value="Genomic_DNA"/>
</dbReference>
<dbReference type="SUPFAM" id="SSF46785">
    <property type="entry name" value="Winged helix' DNA-binding domain"/>
    <property type="match status" value="1"/>
</dbReference>
<accession>A0A660LD56</accession>
<dbReference type="NCBIfam" id="NF033788">
    <property type="entry name" value="HTH_metalloreg"/>
    <property type="match status" value="1"/>
</dbReference>
<dbReference type="GO" id="GO:0003700">
    <property type="term" value="F:DNA-binding transcription factor activity"/>
    <property type="evidence" value="ECO:0007669"/>
    <property type="project" value="InterPro"/>
</dbReference>
<evidence type="ECO:0000256" key="1">
    <source>
        <dbReference type="ARBA" id="ARBA00023015"/>
    </source>
</evidence>
<protein>
    <submittedName>
        <fullName evidence="5">Helix-turn-helix protein</fullName>
    </submittedName>
</protein>
<dbReference type="Proteomes" id="UP000278962">
    <property type="component" value="Unassembled WGS sequence"/>
</dbReference>
<evidence type="ECO:0000313" key="5">
    <source>
        <dbReference type="EMBL" id="RKQ92185.1"/>
    </source>
</evidence>
<dbReference type="Pfam" id="PF12840">
    <property type="entry name" value="HTH_20"/>
    <property type="match status" value="1"/>
</dbReference>
<dbReference type="AlphaFoldDB" id="A0A660LD56"/>
<dbReference type="PANTHER" id="PTHR43132">
    <property type="entry name" value="ARSENICAL RESISTANCE OPERON REPRESSOR ARSR-RELATED"/>
    <property type="match status" value="1"/>
</dbReference>
<keyword evidence="6" id="KW-1185">Reference proteome</keyword>
<evidence type="ECO:0000259" key="4">
    <source>
        <dbReference type="PROSITE" id="PS50987"/>
    </source>
</evidence>
<dbReference type="GO" id="GO:0003677">
    <property type="term" value="F:DNA binding"/>
    <property type="evidence" value="ECO:0007669"/>
    <property type="project" value="UniProtKB-KW"/>
</dbReference>
<evidence type="ECO:0000256" key="3">
    <source>
        <dbReference type="ARBA" id="ARBA00023163"/>
    </source>
</evidence>
<dbReference type="InterPro" id="IPR001845">
    <property type="entry name" value="HTH_ArsR_DNA-bd_dom"/>
</dbReference>
<evidence type="ECO:0000313" key="6">
    <source>
        <dbReference type="Proteomes" id="UP000278962"/>
    </source>
</evidence>
<dbReference type="InterPro" id="IPR051011">
    <property type="entry name" value="Metal_resp_trans_reg"/>
</dbReference>
<keyword evidence="3" id="KW-0804">Transcription</keyword>
<keyword evidence="2" id="KW-0238">DNA-binding</keyword>
<name>A0A660LD56_9ACTN</name>
<dbReference type="InterPro" id="IPR036388">
    <property type="entry name" value="WH-like_DNA-bd_sf"/>
</dbReference>